<keyword evidence="3" id="KW-1185">Reference proteome</keyword>
<keyword evidence="2" id="KW-0418">Kinase</keyword>
<dbReference type="Proteomes" id="UP000077266">
    <property type="component" value="Unassembled WGS sequence"/>
</dbReference>
<keyword evidence="2" id="KW-0808">Transferase</keyword>
<feature type="domain" description="Protein kinase" evidence="1">
    <location>
        <begin position="25"/>
        <end position="279"/>
    </location>
</feature>
<dbReference type="PROSITE" id="PS50011">
    <property type="entry name" value="PROTEIN_KINASE_DOM"/>
    <property type="match status" value="1"/>
</dbReference>
<dbReference type="STRING" id="1314781.A0A165JWD1"/>
<dbReference type="InterPro" id="IPR011009">
    <property type="entry name" value="Kinase-like_dom_sf"/>
</dbReference>
<sequence>MSLDVDRVGHGERNQPADITQELHDVSLRPIAYGGFADIYSGIWSHDGKEVKVAIKVLRVRTLDPASEKLLRQLRGEISVWKRLSHPNIHRLCGLCEGMGPGPAMVSPWYGNGDINAYVARNAANPELDTLKLNLFFDVTSGLRFPDMSCAAKCTIISSFMEISKDSQSIAHTGVKGTSRWMAPELILNEEVHSYASDVWAAGCLLMEIWCALQPYHTKKNDHQVMLALSCGEQPARPPAMPDFPWSLVEMCCDFEPGRRPLPLRLMSKLAVQLTMPVVARMVMRGRPLDDSSVALLRAIELSLNTADSHLTAQLRSISESGQ</sequence>
<protein>
    <submittedName>
        <fullName evidence="2">Kinase-like protein</fullName>
    </submittedName>
</protein>
<dbReference type="InterPro" id="IPR000719">
    <property type="entry name" value="Prot_kinase_dom"/>
</dbReference>
<organism evidence="2 3">
    <name type="scientific">Exidia glandulosa HHB12029</name>
    <dbReference type="NCBI Taxonomy" id="1314781"/>
    <lineage>
        <taxon>Eukaryota</taxon>
        <taxon>Fungi</taxon>
        <taxon>Dikarya</taxon>
        <taxon>Basidiomycota</taxon>
        <taxon>Agaricomycotina</taxon>
        <taxon>Agaricomycetes</taxon>
        <taxon>Auriculariales</taxon>
        <taxon>Exidiaceae</taxon>
        <taxon>Exidia</taxon>
    </lineage>
</organism>
<dbReference type="InterPro" id="IPR051681">
    <property type="entry name" value="Ser/Thr_Kinases-Pseudokinases"/>
</dbReference>
<proteinExistence type="predicted"/>
<dbReference type="Gene3D" id="1.10.510.10">
    <property type="entry name" value="Transferase(Phosphotransferase) domain 1"/>
    <property type="match status" value="2"/>
</dbReference>
<name>A0A165JWD1_EXIGL</name>
<evidence type="ECO:0000259" key="1">
    <source>
        <dbReference type="PROSITE" id="PS50011"/>
    </source>
</evidence>
<gene>
    <name evidence="2" type="ORF">EXIGLDRAFT_707288</name>
</gene>
<evidence type="ECO:0000313" key="3">
    <source>
        <dbReference type="Proteomes" id="UP000077266"/>
    </source>
</evidence>
<evidence type="ECO:0000313" key="2">
    <source>
        <dbReference type="EMBL" id="KZV95426.1"/>
    </source>
</evidence>
<accession>A0A165JWD1</accession>
<dbReference type="EMBL" id="KV425957">
    <property type="protein sequence ID" value="KZV95426.1"/>
    <property type="molecule type" value="Genomic_DNA"/>
</dbReference>
<dbReference type="Pfam" id="PF07714">
    <property type="entry name" value="PK_Tyr_Ser-Thr"/>
    <property type="match status" value="2"/>
</dbReference>
<reference evidence="2 3" key="1">
    <citation type="journal article" date="2016" name="Mol. Biol. Evol.">
        <title>Comparative Genomics of Early-Diverging Mushroom-Forming Fungi Provides Insights into the Origins of Lignocellulose Decay Capabilities.</title>
        <authorList>
            <person name="Nagy L.G."/>
            <person name="Riley R."/>
            <person name="Tritt A."/>
            <person name="Adam C."/>
            <person name="Daum C."/>
            <person name="Floudas D."/>
            <person name="Sun H."/>
            <person name="Yadav J.S."/>
            <person name="Pangilinan J."/>
            <person name="Larsson K.H."/>
            <person name="Matsuura K."/>
            <person name="Barry K."/>
            <person name="Labutti K."/>
            <person name="Kuo R."/>
            <person name="Ohm R.A."/>
            <person name="Bhattacharya S.S."/>
            <person name="Shirouzu T."/>
            <person name="Yoshinaga Y."/>
            <person name="Martin F.M."/>
            <person name="Grigoriev I.V."/>
            <person name="Hibbett D.S."/>
        </authorList>
    </citation>
    <scope>NUCLEOTIDE SEQUENCE [LARGE SCALE GENOMIC DNA]</scope>
    <source>
        <strain evidence="2 3">HHB12029</strain>
    </source>
</reference>
<dbReference type="InterPro" id="IPR001245">
    <property type="entry name" value="Ser-Thr/Tyr_kinase_cat_dom"/>
</dbReference>
<dbReference type="SUPFAM" id="SSF56112">
    <property type="entry name" value="Protein kinase-like (PK-like)"/>
    <property type="match status" value="1"/>
</dbReference>
<dbReference type="GO" id="GO:0004674">
    <property type="term" value="F:protein serine/threonine kinase activity"/>
    <property type="evidence" value="ECO:0007669"/>
    <property type="project" value="TreeGrafter"/>
</dbReference>
<dbReference type="InParanoid" id="A0A165JWD1"/>
<dbReference type="AlphaFoldDB" id="A0A165JWD1"/>
<dbReference type="PANTHER" id="PTHR44329">
    <property type="entry name" value="SERINE/THREONINE-PROTEIN KINASE TNNI3K-RELATED"/>
    <property type="match status" value="1"/>
</dbReference>
<dbReference type="OrthoDB" id="346907at2759"/>
<dbReference type="GO" id="GO:0005524">
    <property type="term" value="F:ATP binding"/>
    <property type="evidence" value="ECO:0007669"/>
    <property type="project" value="InterPro"/>
</dbReference>